<organism evidence="2 3">
    <name type="scientific">Gigaspora margarita</name>
    <dbReference type="NCBI Taxonomy" id="4874"/>
    <lineage>
        <taxon>Eukaryota</taxon>
        <taxon>Fungi</taxon>
        <taxon>Fungi incertae sedis</taxon>
        <taxon>Mucoromycota</taxon>
        <taxon>Glomeromycotina</taxon>
        <taxon>Glomeromycetes</taxon>
        <taxon>Diversisporales</taxon>
        <taxon>Gigasporaceae</taxon>
        <taxon>Gigaspora</taxon>
    </lineage>
</organism>
<accession>A0ABN7UQX0</accession>
<dbReference type="EMBL" id="CAJVQB010004928">
    <property type="protein sequence ID" value="CAG8649226.1"/>
    <property type="molecule type" value="Genomic_DNA"/>
</dbReference>
<dbReference type="Proteomes" id="UP000789901">
    <property type="component" value="Unassembled WGS sequence"/>
</dbReference>
<sequence length="47" mass="6192">MRKSYKYRLYPNQQEREIINKILETCRWLYNYFLAERRDKYEKEQKR</sequence>
<evidence type="ECO:0000259" key="1">
    <source>
        <dbReference type="Pfam" id="PF12323"/>
    </source>
</evidence>
<reference evidence="2 3" key="1">
    <citation type="submission" date="2021-06" db="EMBL/GenBank/DDBJ databases">
        <authorList>
            <person name="Kallberg Y."/>
            <person name="Tangrot J."/>
            <person name="Rosling A."/>
        </authorList>
    </citation>
    <scope>NUCLEOTIDE SEQUENCE [LARGE SCALE GENOMIC DNA]</scope>
    <source>
        <strain evidence="2 3">120-4 pot B 10/14</strain>
    </source>
</reference>
<comment type="caution">
    <text evidence="2">The sequence shown here is derived from an EMBL/GenBank/DDBJ whole genome shotgun (WGS) entry which is preliminary data.</text>
</comment>
<feature type="non-terminal residue" evidence="2">
    <location>
        <position position="47"/>
    </location>
</feature>
<gene>
    <name evidence="2" type="ORF">GMARGA_LOCUS9265</name>
</gene>
<evidence type="ECO:0000313" key="3">
    <source>
        <dbReference type="Proteomes" id="UP000789901"/>
    </source>
</evidence>
<dbReference type="Pfam" id="PF12323">
    <property type="entry name" value="HTH_OrfB_IS605"/>
    <property type="match status" value="1"/>
</dbReference>
<feature type="domain" description="Transposase putative helix-turn-helix" evidence="1">
    <location>
        <begin position="1"/>
        <end position="46"/>
    </location>
</feature>
<keyword evidence="3" id="KW-1185">Reference proteome</keyword>
<dbReference type="InterPro" id="IPR021027">
    <property type="entry name" value="Transposase_put_HTH"/>
</dbReference>
<name>A0ABN7UQX0_GIGMA</name>
<evidence type="ECO:0000313" key="2">
    <source>
        <dbReference type="EMBL" id="CAG8649226.1"/>
    </source>
</evidence>
<protein>
    <submittedName>
        <fullName evidence="2">39429_t:CDS:1</fullName>
    </submittedName>
</protein>
<proteinExistence type="predicted"/>